<name>A0A564SNE6_9FIRM</name>
<dbReference type="Proteomes" id="UP000363661">
    <property type="component" value="Unassembled WGS sequence"/>
</dbReference>
<accession>A0A564SNE6</accession>
<dbReference type="AlphaFoldDB" id="A0A564SNE6"/>
<keyword evidence="2" id="KW-1185">Reference proteome</keyword>
<protein>
    <submittedName>
        <fullName evidence="1">Uncharacterized protein</fullName>
    </submittedName>
</protein>
<evidence type="ECO:0000313" key="1">
    <source>
        <dbReference type="EMBL" id="VUW96696.1"/>
    </source>
</evidence>
<gene>
    <name evidence="1" type="ORF">RTSSTS7063_00500</name>
</gene>
<sequence length="52" mass="5642">MRNLYKSKLSKSSEPTTYAICPCKGGCFFTCRGECVSTCSGSCAGQSWKYGK</sequence>
<proteinExistence type="predicted"/>
<evidence type="ECO:0000313" key="2">
    <source>
        <dbReference type="Proteomes" id="UP000363661"/>
    </source>
</evidence>
<dbReference type="EMBL" id="CABHNA010000025">
    <property type="protein sequence ID" value="VUW96696.1"/>
    <property type="molecule type" value="Genomic_DNA"/>
</dbReference>
<organism evidence="1 2">
    <name type="scientific">[Ruminococcus] torques</name>
    <dbReference type="NCBI Taxonomy" id="33039"/>
    <lineage>
        <taxon>Bacteria</taxon>
        <taxon>Bacillati</taxon>
        <taxon>Bacillota</taxon>
        <taxon>Clostridia</taxon>
        <taxon>Lachnospirales</taxon>
        <taxon>Lachnospiraceae</taxon>
        <taxon>Mediterraneibacter</taxon>
    </lineage>
</organism>
<reference evidence="1 2" key="1">
    <citation type="submission" date="2019-07" db="EMBL/GenBank/DDBJ databases">
        <authorList>
            <person name="Hibberd C M."/>
            <person name="Gehrig L. J."/>
            <person name="Chang H.-W."/>
            <person name="Venkatesh S."/>
        </authorList>
    </citation>
    <scope>NUCLEOTIDE SEQUENCE [LARGE SCALE GENOMIC DNA]</scope>
    <source>
        <strain evidence="1">Ruminococcus_torques_SSTS_Bg7063</strain>
    </source>
</reference>